<dbReference type="Proteomes" id="UP000198546">
    <property type="component" value="Chromosome i"/>
</dbReference>
<evidence type="ECO:0000313" key="2">
    <source>
        <dbReference type="Proteomes" id="UP000198546"/>
    </source>
</evidence>
<dbReference type="InterPro" id="IPR053738">
    <property type="entry name" value="Lambda_capsid_assembly"/>
</dbReference>
<accession>A0A1G6UIZ8</accession>
<keyword evidence="2" id="KW-1185">Reference proteome</keyword>
<dbReference type="RefSeq" id="WP_090591031.1">
    <property type="nucleotide sequence ID" value="NZ_LT629688.1"/>
</dbReference>
<reference evidence="1 2" key="1">
    <citation type="submission" date="2016-10" db="EMBL/GenBank/DDBJ databases">
        <authorList>
            <person name="de Groot N.N."/>
        </authorList>
    </citation>
    <scope>NUCLEOTIDE SEQUENCE [LARGE SCALE GENOMIC DNA]</scope>
    <source>
        <strain evidence="1 2">MON 2.2</strain>
    </source>
</reference>
<dbReference type="OrthoDB" id="3196427at2"/>
<gene>
    <name evidence="1" type="ORF">SAMN04489747_0896</name>
</gene>
<dbReference type="Pfam" id="PF03864">
    <property type="entry name" value="Phage_cap_E"/>
    <property type="match status" value="1"/>
</dbReference>
<sequence>MAVLWTDVITPAELTGYARESLAAYEARQGTLARWLPNREVNDVAVRFVAGQSGLVEEARYRAYDAEPEIGAPQPGRRVSIELPAVSQEIPVSEYQQLRERNAGDQAILSAVLRTTDSVVRAIADRVERTRGVVLNTGKATINQSNFVSDDDFGRDPALTVTAGTLWSAADADPLEYLTTLFDLYVSKAGQEPGAMLMGNRVLRQFAGSPGMVTQLANGASRPATFEQAQQTITGHGLPEITRYNRRTKSGLVLPDDRVLFLPAPVDVNDAEGTELGATFWGQTLTASDSDFGLEATEDMAGIVAGVWRNQKPPMIAEVIGDSISLPVLANANLSLSAKVL</sequence>
<dbReference type="AlphaFoldDB" id="A0A1G6UIZ8"/>
<proteinExistence type="predicted"/>
<dbReference type="Gene3D" id="3.90.1690.10">
    <property type="entry name" value="phage-related protein like domain"/>
    <property type="match status" value="1"/>
</dbReference>
<dbReference type="EMBL" id="LT629688">
    <property type="protein sequence ID" value="SDD41229.1"/>
    <property type="molecule type" value="Genomic_DNA"/>
</dbReference>
<protein>
    <submittedName>
        <fullName evidence="1">Phage major capsid protein E</fullName>
    </submittedName>
</protein>
<dbReference type="STRING" id="675864.SAMN04489747_0896"/>
<evidence type="ECO:0000313" key="1">
    <source>
        <dbReference type="EMBL" id="SDD41229.1"/>
    </source>
</evidence>
<dbReference type="InterPro" id="IPR005564">
    <property type="entry name" value="Major_capsid_GpE"/>
</dbReference>
<name>A0A1G6UIZ8_9ACTN</name>
<organism evidence="1 2">
    <name type="scientific">Auraticoccus monumenti</name>
    <dbReference type="NCBI Taxonomy" id="675864"/>
    <lineage>
        <taxon>Bacteria</taxon>
        <taxon>Bacillati</taxon>
        <taxon>Actinomycetota</taxon>
        <taxon>Actinomycetes</taxon>
        <taxon>Propionibacteriales</taxon>
        <taxon>Propionibacteriaceae</taxon>
        <taxon>Auraticoccus</taxon>
    </lineage>
</organism>